<dbReference type="PROSITE" id="PS50245">
    <property type="entry name" value="CAP_GLY_2"/>
    <property type="match status" value="1"/>
</dbReference>
<feature type="domain" description="CAP-Gly" evidence="1">
    <location>
        <begin position="136"/>
        <end position="215"/>
    </location>
</feature>
<dbReference type="SUPFAM" id="SSF74924">
    <property type="entry name" value="Cap-Gly domain"/>
    <property type="match status" value="2"/>
</dbReference>
<proteinExistence type="predicted"/>
<dbReference type="Gene3D" id="2.30.30.190">
    <property type="entry name" value="CAP Gly-rich-like domain"/>
    <property type="match status" value="1"/>
</dbReference>
<feature type="non-terminal residue" evidence="2">
    <location>
        <position position="312"/>
    </location>
</feature>
<gene>
    <name evidence="2" type="primary">cyld-1</name>
    <name evidence="2" type="ORF">OS493_038562</name>
</gene>
<organism evidence="2 3">
    <name type="scientific">Desmophyllum pertusum</name>
    <dbReference type="NCBI Taxonomy" id="174260"/>
    <lineage>
        <taxon>Eukaryota</taxon>
        <taxon>Metazoa</taxon>
        <taxon>Cnidaria</taxon>
        <taxon>Anthozoa</taxon>
        <taxon>Hexacorallia</taxon>
        <taxon>Scleractinia</taxon>
        <taxon>Caryophylliina</taxon>
        <taxon>Caryophylliidae</taxon>
        <taxon>Desmophyllum</taxon>
    </lineage>
</organism>
<evidence type="ECO:0000259" key="1">
    <source>
        <dbReference type="PROSITE" id="PS50245"/>
    </source>
</evidence>
<dbReference type="OrthoDB" id="5984635at2759"/>
<sequence length="312" mass="34899">MEEPKNKYILLSNRVGYTVQRNVFSLSTKPLPTNVLRGELLEALPEAEQPQDLTRIALVVIDRKSLRIECSMEDICRLADEDANLLLAISSSESRYQTLIDRKRLDFGRRLSPDSQVFVSVKGIPKDVVGIVWFKGELPSFPGTMFGVELIKHKVSNVGKAYCGLSTAMIGELQQTDKEIEEGEFNRNPGQGTSDGTFRNKRYFKCGPDSGVFVGLDKLKPKEDLDPPAKSPKRCENAEGNFKSRLKDTVLPSFLKGKTDHKSAKEKCDKVLKIDQRVVTFIAEYPVRGTVRYIGEEKDASGNVHTIVGLEM</sequence>
<name>A0A9W9ZI45_9CNID</name>
<dbReference type="Pfam" id="PF01302">
    <property type="entry name" value="CAP_GLY"/>
    <property type="match status" value="1"/>
</dbReference>
<dbReference type="InterPro" id="IPR000938">
    <property type="entry name" value="CAP-Gly_domain"/>
</dbReference>
<keyword evidence="3" id="KW-1185">Reference proteome</keyword>
<accession>A0A9W9ZI45</accession>
<dbReference type="EC" id="3.4.19.12" evidence="2"/>
<evidence type="ECO:0000313" key="2">
    <source>
        <dbReference type="EMBL" id="KAJ7381875.1"/>
    </source>
</evidence>
<dbReference type="GO" id="GO:0004843">
    <property type="term" value="F:cysteine-type deubiquitinase activity"/>
    <property type="evidence" value="ECO:0007669"/>
    <property type="project" value="UniProtKB-EC"/>
</dbReference>
<dbReference type="Proteomes" id="UP001163046">
    <property type="component" value="Unassembled WGS sequence"/>
</dbReference>
<dbReference type="SMART" id="SM01052">
    <property type="entry name" value="CAP_GLY"/>
    <property type="match status" value="1"/>
</dbReference>
<reference evidence="2" key="1">
    <citation type="submission" date="2023-01" db="EMBL/GenBank/DDBJ databases">
        <title>Genome assembly of the deep-sea coral Lophelia pertusa.</title>
        <authorList>
            <person name="Herrera S."/>
            <person name="Cordes E."/>
        </authorList>
    </citation>
    <scope>NUCLEOTIDE SEQUENCE</scope>
    <source>
        <strain evidence="2">USNM1676648</strain>
        <tissue evidence="2">Polyp</tissue>
    </source>
</reference>
<comment type="caution">
    <text evidence="2">The sequence shown here is derived from an EMBL/GenBank/DDBJ whole genome shotgun (WGS) entry which is preliminary data.</text>
</comment>
<evidence type="ECO:0000313" key="3">
    <source>
        <dbReference type="Proteomes" id="UP001163046"/>
    </source>
</evidence>
<dbReference type="EMBL" id="MU825977">
    <property type="protein sequence ID" value="KAJ7381875.1"/>
    <property type="molecule type" value="Genomic_DNA"/>
</dbReference>
<dbReference type="InterPro" id="IPR036859">
    <property type="entry name" value="CAP-Gly_dom_sf"/>
</dbReference>
<dbReference type="AlphaFoldDB" id="A0A9W9ZI45"/>
<keyword evidence="2" id="KW-0378">Hydrolase</keyword>
<protein>
    <submittedName>
        <fullName evidence="2">Protein linear deubiquitination</fullName>
        <ecNumber evidence="2">3.4.19.12</ecNumber>
    </submittedName>
</protein>